<dbReference type="GO" id="GO:0005770">
    <property type="term" value="C:late endosome"/>
    <property type="evidence" value="ECO:0007669"/>
    <property type="project" value="UniProtKB-SubCell"/>
</dbReference>
<dbReference type="Proteomes" id="UP000663848">
    <property type="component" value="Unassembled WGS sequence"/>
</dbReference>
<evidence type="ECO:0000256" key="5">
    <source>
        <dbReference type="ARBA" id="ARBA00023136"/>
    </source>
</evidence>
<keyword evidence="4" id="KW-0677">Repeat</keyword>
<dbReference type="Gene3D" id="1.25.40.20">
    <property type="entry name" value="Ankyrin repeat-containing domain"/>
    <property type="match status" value="1"/>
</dbReference>
<dbReference type="Pfam" id="PF12796">
    <property type="entry name" value="Ank_2"/>
    <property type="match status" value="1"/>
</dbReference>
<comment type="caution">
    <text evidence="10">The sequence shown here is derived from an EMBL/GenBank/DDBJ whole genome shotgun (WGS) entry which is preliminary data.</text>
</comment>
<evidence type="ECO:0000313" key="10">
    <source>
        <dbReference type="EMBL" id="CAF4464693.1"/>
    </source>
</evidence>
<accession>A0A820T5M6</accession>
<dbReference type="InterPro" id="IPR036770">
    <property type="entry name" value="Ankyrin_rpt-contain_sf"/>
</dbReference>
<organism evidence="10 12">
    <name type="scientific">Rotaria socialis</name>
    <dbReference type="NCBI Taxonomy" id="392032"/>
    <lineage>
        <taxon>Eukaryota</taxon>
        <taxon>Metazoa</taxon>
        <taxon>Spiralia</taxon>
        <taxon>Gnathifera</taxon>
        <taxon>Rotifera</taxon>
        <taxon>Eurotatoria</taxon>
        <taxon>Bdelloidea</taxon>
        <taxon>Philodinida</taxon>
        <taxon>Philodinidae</taxon>
        <taxon>Rotaria</taxon>
    </lineage>
</organism>
<dbReference type="EMBL" id="CAJOBR010000102">
    <property type="protein sequence ID" value="CAF4464693.1"/>
    <property type="molecule type" value="Genomic_DNA"/>
</dbReference>
<feature type="repeat" description="ANK" evidence="7">
    <location>
        <begin position="38"/>
        <end position="70"/>
    </location>
</feature>
<evidence type="ECO:0000313" key="11">
    <source>
        <dbReference type="EMBL" id="CAF4562181.1"/>
    </source>
</evidence>
<dbReference type="SMART" id="SM00726">
    <property type="entry name" value="UIM"/>
    <property type="match status" value="2"/>
</dbReference>
<gene>
    <name evidence="10" type="ORF">QYT958_LOCUS1716</name>
    <name evidence="11" type="ORF">TSG867_LOCUS25382</name>
</gene>
<evidence type="ECO:0000256" key="3">
    <source>
        <dbReference type="ARBA" id="ARBA00022475"/>
    </source>
</evidence>
<feature type="region of interest" description="Disordered" evidence="8">
    <location>
        <begin position="625"/>
        <end position="689"/>
    </location>
</feature>
<protein>
    <recommendedName>
        <fullName evidence="9">Ankyrin repeat domain-containing protein</fullName>
    </recommendedName>
</protein>
<dbReference type="GO" id="GO:0005886">
    <property type="term" value="C:plasma membrane"/>
    <property type="evidence" value="ECO:0007669"/>
    <property type="project" value="UniProtKB-SubCell"/>
</dbReference>
<dbReference type="EMBL" id="CAJOBQ010002471">
    <property type="protein sequence ID" value="CAF4562181.1"/>
    <property type="molecule type" value="Genomic_DNA"/>
</dbReference>
<dbReference type="InterPro" id="IPR055285">
    <property type="entry name" value="ANKRD13_C"/>
</dbReference>
<dbReference type="PROSITE" id="PS50088">
    <property type="entry name" value="ANK_REPEAT"/>
    <property type="match status" value="1"/>
</dbReference>
<feature type="domain" description="Ankyrin repeat" evidence="9">
    <location>
        <begin position="154"/>
        <end position="489"/>
    </location>
</feature>
<keyword evidence="7" id="KW-0040">ANK repeat</keyword>
<evidence type="ECO:0000256" key="6">
    <source>
        <dbReference type="ARBA" id="ARBA00024956"/>
    </source>
</evidence>
<dbReference type="InterPro" id="IPR003903">
    <property type="entry name" value="UIM_dom"/>
</dbReference>
<name>A0A820T5M6_9BILA</name>
<evidence type="ECO:0000256" key="4">
    <source>
        <dbReference type="ARBA" id="ARBA00022737"/>
    </source>
</evidence>
<dbReference type="Pfam" id="PF11904">
    <property type="entry name" value="ANKRD13_C"/>
    <property type="match status" value="1"/>
</dbReference>
<keyword evidence="3" id="KW-1003">Cell membrane</keyword>
<evidence type="ECO:0000256" key="1">
    <source>
        <dbReference type="ARBA" id="ARBA00004236"/>
    </source>
</evidence>
<dbReference type="SUPFAM" id="SSF48403">
    <property type="entry name" value="Ankyrin repeat"/>
    <property type="match status" value="1"/>
</dbReference>
<dbReference type="Pfam" id="PF06910">
    <property type="entry name" value="MEA1"/>
    <property type="match status" value="1"/>
</dbReference>
<evidence type="ECO:0000256" key="2">
    <source>
        <dbReference type="ARBA" id="ARBA00004603"/>
    </source>
</evidence>
<proteinExistence type="predicted"/>
<feature type="region of interest" description="Disordered" evidence="8">
    <location>
        <begin position="706"/>
        <end position="727"/>
    </location>
</feature>
<reference evidence="10" key="1">
    <citation type="submission" date="2021-02" db="EMBL/GenBank/DDBJ databases">
        <authorList>
            <person name="Nowell W R."/>
        </authorList>
    </citation>
    <scope>NUCLEOTIDE SEQUENCE</scope>
</reference>
<dbReference type="PROSITE" id="PS50330">
    <property type="entry name" value="UIM"/>
    <property type="match status" value="1"/>
</dbReference>
<dbReference type="Proteomes" id="UP000663862">
    <property type="component" value="Unassembled WGS sequence"/>
</dbReference>
<feature type="compositionally biased region" description="Acidic residues" evidence="8">
    <location>
        <begin position="711"/>
        <end position="727"/>
    </location>
</feature>
<dbReference type="AlphaFoldDB" id="A0A820T5M6"/>
<dbReference type="InterPro" id="IPR002110">
    <property type="entry name" value="Ankyrin_rpt"/>
</dbReference>
<dbReference type="PANTHER" id="PTHR12447:SF31">
    <property type="entry name" value="LD31969P"/>
    <property type="match status" value="1"/>
</dbReference>
<comment type="function">
    <text evidence="6">Ubiquitin-binding protein that specifically recognizes and binds 'Lys-63'-linked ubiquitin. Does not bind 'Lys-48'-linked ubiquitin. Positively regulates the internalization of ligand-activated EGFR by binding to the Ub moiety of ubiquitinated EGFR at the cell membrane.</text>
</comment>
<evidence type="ECO:0000259" key="9">
    <source>
        <dbReference type="Pfam" id="PF11904"/>
    </source>
</evidence>
<dbReference type="InterPro" id="IPR021832">
    <property type="entry name" value="ANKRD13"/>
</dbReference>
<evidence type="ECO:0000313" key="12">
    <source>
        <dbReference type="Proteomes" id="UP000663848"/>
    </source>
</evidence>
<evidence type="ECO:0000256" key="7">
    <source>
        <dbReference type="PROSITE-ProRule" id="PRU00023"/>
    </source>
</evidence>
<sequence length="829" mass="93841">MNIEREFPLHVAIWNNEIDKLAELIKHDKDRIEQFDPRHRTPIQLAVCLGRVEAARLLAQNDADCNAVSKDGWNLLQEAIANGNPSLVKLIMKYRNYQRNIQRIRGIPELLRKLKESPDFYVEMKWEFSSWVPLVSKLCPNDTYKIYKSGPNVRVDTTLLGIEGTNWQRGNRTFIFSLLADCAKMIDIDHETKSAFSENLSIPGEEAILLEPNMDQIDSKLMSPNLTVYLDVDKIEFERSKTGVWGMRSEKTENINGYACKVYTANNFELVTRNRIEHMSPDDRKAYEAGHSSNRNFLGGVFNFLESSASSSSSKATTAAAAAGNASMATNASAATNVSASKQSNDSSKYSNQAPVTLEEYFNSRVELKNRDIGRAREENVKIQTFNAQISLCDEYPLSLQEQILPIIDLMAISNSHFKKLRDFVTLQIPNGFPVKIQIPLYHVLTAKVTFGNIHGIDKTVDGVSTIKEDSISFCAVDENIFAVPAGYRRQGEGEGYHPMMYADDDALLQMAIERSLLDSNETNPTNDAQTSSDQVTLYEALGHAGNRGNRTDIANRYVDYDLQRALEESLLTSGLSEAELNEIRQQNQIQSGVTATPQDLSLVMELSKHEEEARLNRLREEEEELEKIHMMSPSPKSPEEKKTPDDENLSNDELSHPPIHTHHDYIASTDESPTNSDDEHNNNNNINQQYENLNGYCLLPQESDMNQQQNDEDSENGNGNEDDEDDDDEFLRFATLRVHSSIDENKGSQTMNSALCTNEAVWSTKLESESFPVDDDKANYIKNLMSSVKLPESSIPMWAQFCTEQDWQEKLRERIACRQTTFFLNEKN</sequence>
<evidence type="ECO:0000256" key="8">
    <source>
        <dbReference type="SAM" id="MobiDB-lite"/>
    </source>
</evidence>
<comment type="subcellular location">
    <subcellularLocation>
        <location evidence="1">Cell membrane</location>
    </subcellularLocation>
    <subcellularLocation>
        <location evidence="2">Late endosome</location>
    </subcellularLocation>
</comment>
<keyword evidence="5" id="KW-0472">Membrane</keyword>
<dbReference type="PANTHER" id="PTHR12447">
    <property type="entry name" value="ANKYRIN REPEAT DOMAIN-CONTAINING PROTEIN 13"/>
    <property type="match status" value="1"/>
</dbReference>
<dbReference type="SMART" id="SM00248">
    <property type="entry name" value="ANK"/>
    <property type="match status" value="3"/>
</dbReference>